<organism evidence="1 2">
    <name type="scientific">Xanthomonas phage XAJ2</name>
    <dbReference type="NCBI Taxonomy" id="1775249"/>
    <lineage>
        <taxon>Viruses</taxon>
        <taxon>Duplodnaviria</taxon>
        <taxon>Heunggongvirae</taxon>
        <taxon>Uroviricota</taxon>
        <taxon>Caudoviricetes</taxon>
        <taxon>Caudoviricetes incertae sedis</taxon>
        <taxon>Xajduovirus</taxon>
        <taxon>Xajduovirus XAJ2</taxon>
    </lineage>
</organism>
<sequence length="332" mass="35265">MATTPVLGLELMESNSLQPSVPFNSAMQLLDIVAQLTVQQFLQTPPATTNADIGKTWIVSGGATGAWAGQDGRLAVSTAANLWRFIVPRAGWRADVQTAIYRFDGSTWNVVSSGGFYVPGFISGLSLSWVDAHTVRVSAGTAHNQSADLNYRQDAAANLTVPTTASTFFYLYQYQNNQLEVSTTAPFTTPYAGSAMSKGGDTTRRYLGAVLTDSSGNVVKFQHDGDEILYTEGIARLLPGGTSTTFAAISVGSQVPVGSKTVILAMTNGSATVPFRVRPIGYRNALNQRMYGLTGSAYVVGPVPLTSGLNIEYQVDSGGSGNIDIAGYKLYR</sequence>
<evidence type="ECO:0000313" key="1">
    <source>
        <dbReference type="EMBL" id="AMW36141.1"/>
    </source>
</evidence>
<dbReference type="EMBL" id="KU197014">
    <property type="protein sequence ID" value="AMW36141.1"/>
    <property type="molecule type" value="Genomic_DNA"/>
</dbReference>
<keyword evidence="2" id="KW-1185">Reference proteome</keyword>
<evidence type="ECO:0008006" key="3">
    <source>
        <dbReference type="Google" id="ProtNLM"/>
    </source>
</evidence>
<name>A0A1I9L2F4_9CAUD</name>
<proteinExistence type="predicted"/>
<reference evidence="1 2" key="1">
    <citation type="submission" date="2015-11" db="EMBL/GenBank/DDBJ databases">
        <title>Bacteriophages of Xanthomonas arboricola pv. juglandis: Characterization of two phages.</title>
        <authorList>
            <person name="Domotor D."/>
            <person name="Frank T."/>
            <person name="Rakhely G."/>
            <person name="Doffkay Z."/>
            <person name="Schneider G."/>
            <person name="Kovacs T."/>
        </authorList>
    </citation>
    <scope>NUCLEOTIDE SEQUENCE [LARGE SCALE GENOMIC DNA]</scope>
</reference>
<dbReference type="Proteomes" id="UP000225190">
    <property type="component" value="Segment"/>
</dbReference>
<evidence type="ECO:0000313" key="2">
    <source>
        <dbReference type="Proteomes" id="UP000225190"/>
    </source>
</evidence>
<dbReference type="InterPro" id="IPR021251">
    <property type="entry name" value="DUF2793"/>
</dbReference>
<dbReference type="Pfam" id="PF10983">
    <property type="entry name" value="DUF2793"/>
    <property type="match status" value="1"/>
</dbReference>
<accession>A0A1I9L2F4</accession>
<protein>
    <recommendedName>
        <fullName evidence="3">DUF2793 domain-containing protein</fullName>
    </recommendedName>
</protein>